<dbReference type="CDD" id="cd00051">
    <property type="entry name" value="EFh"/>
    <property type="match status" value="1"/>
</dbReference>
<keyword evidence="12" id="KW-0009">Actin-binding</keyword>
<dbReference type="PRINTS" id="PR01887">
    <property type="entry name" value="SPECTRNALPHA"/>
</dbReference>
<reference evidence="21" key="3">
    <citation type="submission" date="2025-09" db="UniProtKB">
        <authorList>
            <consortium name="Ensembl"/>
        </authorList>
    </citation>
    <scope>IDENTIFICATION</scope>
</reference>
<evidence type="ECO:0000313" key="21">
    <source>
        <dbReference type="Ensembl" id="ENSSAUP00010055093.1"/>
    </source>
</evidence>
<dbReference type="FunFam" id="1.20.58.60:FF:000017">
    <property type="entry name" value="Spectrin alpha chain, non-erythrocytic 1"/>
    <property type="match status" value="1"/>
</dbReference>
<keyword evidence="11" id="KW-0112">Calmodulin-binding</keyword>
<dbReference type="Pfam" id="PF13499">
    <property type="entry name" value="EF-hand_7"/>
    <property type="match status" value="1"/>
</dbReference>
<feature type="coiled-coil region" evidence="18">
    <location>
        <begin position="1126"/>
        <end position="1160"/>
    </location>
</feature>
<keyword evidence="8" id="KW-0479">Metal-binding</keyword>
<dbReference type="FunFam" id="1.20.58.60:FF:000166">
    <property type="entry name" value="Spectrin alpha chain non-erythrocytic 1"/>
    <property type="match status" value="1"/>
</dbReference>
<dbReference type="FunFam" id="1.20.58.60:FF:000035">
    <property type="entry name" value="Spectrin alpha chain, non-erythrocytic 1"/>
    <property type="match status" value="1"/>
</dbReference>
<feature type="coiled-coil region" evidence="18">
    <location>
        <begin position="386"/>
        <end position="416"/>
    </location>
</feature>
<dbReference type="FunFam" id="1.20.58.60:FF:000020">
    <property type="entry name" value="Spectrin alpha chain, non-erythrocytic 1"/>
    <property type="match status" value="1"/>
</dbReference>
<dbReference type="Gene3D" id="1.20.5.170">
    <property type="match status" value="1"/>
</dbReference>
<feature type="domain" description="EF-hand" evidence="20">
    <location>
        <begin position="2199"/>
        <end position="2234"/>
    </location>
</feature>
<comment type="similarity">
    <text evidence="3">Belongs to the spectrin family.</text>
</comment>
<dbReference type="FunFam" id="1.20.58.60:FF:000007">
    <property type="entry name" value="Spectrin alpha chain non-erythrocytic 1"/>
    <property type="match status" value="2"/>
</dbReference>
<evidence type="ECO:0000256" key="1">
    <source>
        <dbReference type="ARBA" id="ARBA00004245"/>
    </source>
</evidence>
<evidence type="ECO:0000256" key="18">
    <source>
        <dbReference type="SAM" id="Coils"/>
    </source>
</evidence>
<dbReference type="InterPro" id="IPR018247">
    <property type="entry name" value="EF_Hand_1_Ca_BS"/>
</dbReference>
<dbReference type="PRINTS" id="PR00452">
    <property type="entry name" value="SH3DOMAIN"/>
</dbReference>
<evidence type="ECO:0000256" key="6">
    <source>
        <dbReference type="ARBA" id="ARBA00022490"/>
    </source>
</evidence>
<dbReference type="InterPro" id="IPR011992">
    <property type="entry name" value="EF-hand-dom_pair"/>
</dbReference>
<keyword evidence="7" id="KW-0597">Phosphoprotein</keyword>
<evidence type="ECO:0000256" key="3">
    <source>
        <dbReference type="ARBA" id="ARBA00006826"/>
    </source>
</evidence>
<organism evidence="21 22">
    <name type="scientific">Sparus aurata</name>
    <name type="common">Gilthead sea bream</name>
    <dbReference type="NCBI Taxonomy" id="8175"/>
    <lineage>
        <taxon>Eukaryota</taxon>
        <taxon>Metazoa</taxon>
        <taxon>Chordata</taxon>
        <taxon>Craniata</taxon>
        <taxon>Vertebrata</taxon>
        <taxon>Euteleostomi</taxon>
        <taxon>Actinopterygii</taxon>
        <taxon>Neopterygii</taxon>
        <taxon>Teleostei</taxon>
        <taxon>Neoteleostei</taxon>
        <taxon>Acanthomorphata</taxon>
        <taxon>Eupercaria</taxon>
        <taxon>Spariformes</taxon>
        <taxon>Sparidae</taxon>
        <taxon>Sparus</taxon>
    </lineage>
</organism>
<evidence type="ECO:0000256" key="7">
    <source>
        <dbReference type="ARBA" id="ARBA00022553"/>
    </source>
</evidence>
<dbReference type="SUPFAM" id="SSF50044">
    <property type="entry name" value="SH3-domain"/>
    <property type="match status" value="1"/>
</dbReference>
<dbReference type="SMART" id="SM00150">
    <property type="entry name" value="SPEC"/>
    <property type="match status" value="19"/>
</dbReference>
<evidence type="ECO:0000256" key="15">
    <source>
        <dbReference type="ARBA" id="ARBA00076497"/>
    </source>
</evidence>
<keyword evidence="4 17" id="KW-0728">SH3 domain</keyword>
<dbReference type="Gene3D" id="2.30.30.40">
    <property type="entry name" value="SH3 Domains"/>
    <property type="match status" value="1"/>
</dbReference>
<feature type="coiled-coil region" evidence="18">
    <location>
        <begin position="1575"/>
        <end position="1609"/>
    </location>
</feature>
<gene>
    <name evidence="21" type="primary">SPTAN1</name>
    <name evidence="21" type="synonym">sptan1</name>
</gene>
<dbReference type="Proteomes" id="UP000472265">
    <property type="component" value="Chromosome 12"/>
</dbReference>
<proteinExistence type="inferred from homology"/>
<evidence type="ECO:0000256" key="2">
    <source>
        <dbReference type="ARBA" id="ARBA00004544"/>
    </source>
</evidence>
<feature type="domain" description="EF-hand" evidence="20">
    <location>
        <begin position="2242"/>
        <end position="2277"/>
    </location>
</feature>
<keyword evidence="5" id="KW-0117">Actin capping</keyword>
<dbReference type="GO" id="GO:0003779">
    <property type="term" value="F:actin binding"/>
    <property type="evidence" value="ECO:0007669"/>
    <property type="project" value="UniProtKB-KW"/>
</dbReference>
<feature type="coiled-coil region" evidence="18">
    <location>
        <begin position="184"/>
        <end position="218"/>
    </location>
</feature>
<evidence type="ECO:0000256" key="8">
    <source>
        <dbReference type="ARBA" id="ARBA00022723"/>
    </source>
</evidence>
<evidence type="ECO:0000256" key="13">
    <source>
        <dbReference type="ARBA" id="ARBA00023212"/>
    </source>
</evidence>
<dbReference type="FunFam" id="1.20.58.60:FF:000100">
    <property type="entry name" value="spectrin alpha chain, non-erythrocytic 1 isoform X1"/>
    <property type="match status" value="1"/>
</dbReference>
<dbReference type="GO" id="GO:0005516">
    <property type="term" value="F:calmodulin binding"/>
    <property type="evidence" value="ECO:0007669"/>
    <property type="project" value="UniProtKB-KW"/>
</dbReference>
<evidence type="ECO:0000259" key="20">
    <source>
        <dbReference type="PROSITE" id="PS50222"/>
    </source>
</evidence>
<dbReference type="GO" id="GO:0005938">
    <property type="term" value="C:cell cortex"/>
    <property type="evidence" value="ECO:0007669"/>
    <property type="project" value="UniProtKB-SubCell"/>
</dbReference>
<dbReference type="InterPro" id="IPR035825">
    <property type="entry name" value="Alpha_Spectrin_SH3"/>
</dbReference>
<dbReference type="Gene3D" id="1.10.238.10">
    <property type="entry name" value="EF-hand"/>
    <property type="match status" value="2"/>
</dbReference>
<dbReference type="Pfam" id="PF00435">
    <property type="entry name" value="Spectrin"/>
    <property type="match status" value="19"/>
</dbReference>
<keyword evidence="9" id="KW-0677">Repeat</keyword>
<dbReference type="FunFam" id="1.20.58.60:FF:000046">
    <property type="entry name" value="Spectrin alpha chain, non-erythrocytic 1"/>
    <property type="match status" value="1"/>
</dbReference>
<feature type="coiled-coil region" evidence="18">
    <location>
        <begin position="290"/>
        <end position="324"/>
    </location>
</feature>
<dbReference type="InterPro" id="IPR002048">
    <property type="entry name" value="EF_hand_dom"/>
</dbReference>
<dbReference type="FunFam" id="1.20.58.60:FF:000006">
    <property type="entry name" value="Spectrin alpha chain, non-erythrocytic 1"/>
    <property type="match status" value="3"/>
</dbReference>
<dbReference type="GO" id="GO:0005856">
    <property type="term" value="C:cytoskeleton"/>
    <property type="evidence" value="ECO:0007669"/>
    <property type="project" value="UniProtKB-SubCell"/>
</dbReference>
<dbReference type="FunFam" id="1.20.58.60:FF:000013">
    <property type="entry name" value="Spectrin alpha chain, non-erythrocytic 1"/>
    <property type="match status" value="2"/>
</dbReference>
<dbReference type="CDD" id="cd00176">
    <property type="entry name" value="SPEC"/>
    <property type="match status" value="12"/>
</dbReference>
<dbReference type="FunFam" id="1.10.238.10:FF:000020">
    <property type="entry name" value="spectrin alpha chain, non-erythrocytic 1"/>
    <property type="match status" value="1"/>
</dbReference>
<evidence type="ECO:0000256" key="10">
    <source>
        <dbReference type="ARBA" id="ARBA00022837"/>
    </source>
</evidence>
<evidence type="ECO:0000256" key="11">
    <source>
        <dbReference type="ARBA" id="ARBA00022860"/>
    </source>
</evidence>
<dbReference type="PROSITE" id="PS50002">
    <property type="entry name" value="SH3"/>
    <property type="match status" value="1"/>
</dbReference>
<dbReference type="SMART" id="SM00326">
    <property type="entry name" value="SH3"/>
    <property type="match status" value="1"/>
</dbReference>
<reference evidence="21" key="2">
    <citation type="submission" date="2025-08" db="UniProtKB">
        <authorList>
            <consortium name="Ensembl"/>
        </authorList>
    </citation>
    <scope>IDENTIFICATION</scope>
</reference>
<dbReference type="Pfam" id="PF08726">
    <property type="entry name" value="EFhand_Ca_insen"/>
    <property type="match status" value="1"/>
</dbReference>
<keyword evidence="22" id="KW-1185">Reference proteome</keyword>
<keyword evidence="6" id="KW-0963">Cytoplasm</keyword>
<name>A0A671XV85_SPAAU</name>
<evidence type="ECO:0000256" key="9">
    <source>
        <dbReference type="ARBA" id="ARBA00022737"/>
    </source>
</evidence>
<dbReference type="FunFam" id="1.20.58.60:FF:000071">
    <property type="entry name" value="Spectrin alpha chain, non-erythrocytic 1"/>
    <property type="match status" value="1"/>
</dbReference>
<dbReference type="FunFam" id="1.20.58.60:FF:000043">
    <property type="entry name" value="Spectrin alpha chain, non-erythrocytic 1"/>
    <property type="match status" value="1"/>
</dbReference>
<dbReference type="PROSITE" id="PS50222">
    <property type="entry name" value="EF_HAND_2"/>
    <property type="match status" value="2"/>
</dbReference>
<keyword evidence="13" id="KW-0206">Cytoskeleton</keyword>
<dbReference type="SMART" id="SM01184">
    <property type="entry name" value="efhand_Ca_insen"/>
    <property type="match status" value="1"/>
</dbReference>
<dbReference type="GeneTree" id="ENSGT00940000156662"/>
<evidence type="ECO:0000313" key="22">
    <source>
        <dbReference type="Proteomes" id="UP000472265"/>
    </source>
</evidence>
<dbReference type="PANTHER" id="PTHR11915">
    <property type="entry name" value="SPECTRIN/FILAMIN RELATED CYTOSKELETAL PROTEIN"/>
    <property type="match status" value="1"/>
</dbReference>
<dbReference type="InterPro" id="IPR001452">
    <property type="entry name" value="SH3_domain"/>
</dbReference>
<dbReference type="GO" id="GO:0051693">
    <property type="term" value="P:actin filament capping"/>
    <property type="evidence" value="ECO:0007669"/>
    <property type="project" value="UniProtKB-KW"/>
</dbReference>
<dbReference type="FunFam" id="1.20.58.60:FF:000078">
    <property type="entry name" value="Spectrin alpha chain, non-erythrocytic 1"/>
    <property type="match status" value="1"/>
</dbReference>
<dbReference type="SUPFAM" id="SSF47473">
    <property type="entry name" value="EF-hand"/>
    <property type="match status" value="1"/>
</dbReference>
<evidence type="ECO:0000259" key="19">
    <source>
        <dbReference type="PROSITE" id="PS50002"/>
    </source>
</evidence>
<dbReference type="Ensembl" id="ENSSAUT00010057889.1">
    <property type="protein sequence ID" value="ENSSAUP00010055093.1"/>
    <property type="gene ID" value="ENSSAUG00010022637.1"/>
</dbReference>
<evidence type="ECO:0000256" key="12">
    <source>
        <dbReference type="ARBA" id="ARBA00023203"/>
    </source>
</evidence>
<dbReference type="FunFam" id="1.20.58.60:FF:000080">
    <property type="entry name" value="Spectrin alpha chain, non-erythrocytic 1"/>
    <property type="match status" value="1"/>
</dbReference>
<dbReference type="FunFam" id="1.20.5.170:FF:000014">
    <property type="entry name" value="Spectrin alpha chain, non-erythrocytic 1"/>
    <property type="match status" value="1"/>
</dbReference>
<dbReference type="PROSITE" id="PS00018">
    <property type="entry name" value="EF_HAND_1"/>
    <property type="match status" value="1"/>
</dbReference>
<keyword evidence="10" id="KW-0106">Calcium</keyword>
<dbReference type="GO" id="GO:0005509">
    <property type="term" value="F:calcium ion binding"/>
    <property type="evidence" value="ECO:0007669"/>
    <property type="project" value="InterPro"/>
</dbReference>
<accession>A0A671XV85</accession>
<reference evidence="21" key="1">
    <citation type="submission" date="2021-04" db="EMBL/GenBank/DDBJ databases">
        <authorList>
            <consortium name="Wellcome Sanger Institute Data Sharing"/>
        </authorList>
    </citation>
    <scope>NUCLEOTIDE SEQUENCE [LARGE SCALE GENOMIC DNA]</scope>
</reference>
<dbReference type="InterPro" id="IPR002017">
    <property type="entry name" value="Spectrin_repeat"/>
</dbReference>
<protein>
    <recommendedName>
        <fullName evidence="14">Spectrin alpha chain, non-erythrocytic 1</fullName>
    </recommendedName>
    <alternativeName>
        <fullName evidence="15">Alpha-II spectrin</fullName>
    </alternativeName>
    <alternativeName>
        <fullName evidence="16">Fodrin alpha chain</fullName>
    </alternativeName>
</protein>
<dbReference type="Pfam" id="PF00018">
    <property type="entry name" value="SH3_1"/>
    <property type="match status" value="1"/>
</dbReference>
<evidence type="ECO:0000256" key="17">
    <source>
        <dbReference type="PROSITE-ProRule" id="PRU00192"/>
    </source>
</evidence>
<evidence type="ECO:0000256" key="5">
    <source>
        <dbReference type="ARBA" id="ARBA00022467"/>
    </source>
</evidence>
<dbReference type="InterPro" id="IPR014837">
    <property type="entry name" value="EF-hand_Ca_insen"/>
</dbReference>
<sequence length="2348" mass="270568">MDTAGAKVLETAEDIQERRQQVLDRYRRFKDLSIMRRQKLEDSYRFQFFRRDADELEKWIQEKLQIASDENYKDPSNLQGKLQKHQAFEAEVQANAGAIIKLDDTGNLMISEGHFASETIRTRLEELHRLWDLLLQRTKEKGMRLLQAQKLVQYLRECEDAMDWITDKEAMATSEELGQDLEHVELLQKKFEEFQTDLAAHEERVNEVNQLAAKLIQESHPEVELIVRKQDEVNAAWQRLKGLAQQRQGKLFGAAEVQRFNRDVDETISWIKEKEQLMASDDFGRDLASVQALLRKHEGLERDLAALEDKVNTLGGDAERLQQTHPQNASQIHLKKDELVTNWEQIRTLAAERHTRLNDSYRLQRFTADFRDLTSWVTEMKALINADELANDVAGAEALLDRHQEHKGEIDAHEDSFRATDEAGQALLNTGHYASDEVKEKLGILTEEKESLLDLWEVRRQQYEQCMDLQLFYRDTEQVDNWMSKQEAFLLNEDLGDSLDSVEALLKKHEDFEKSLSAQEEKITALDEFATKLIQNNHYAKEDVATRRDALLSRRNALHERAQSRRSALEDSFHLQQFFRDSDELKSWINEKMKTATDEAYKDPSNLQGKVQKHQAFEAELSANQSRIDALQKSGQELLDGKHYASTEVAGRMEEVSSQWKKLLEATELKGIKLREANQQQQFNRNVEDIELWLYEVEGHLASDDYGKDLTSVQNLQKKHALLEADVAAHQDRIDGITIQGRQFQEAGHFDADNIRKKQEALVVRYEALREPMAARKQKLSDSLRLQQLFRDVEDEETWIREKEPIAASTNRGKDLIGVQNLLKKHQALQAEITGHEPRIKAVTQKGEAMVEEGHFAGEEVKVKLGELHGRWDTLKSKASQRRQDLEDSLQAQQYFADANEAESWMREKEPIVGSVDYGKDEDSAEALLKKHEALMSDLTAYGSSIHGLKEQAQSCRQQVAPTDDETGKELVLALYDYQEKSPREVTMKKGDILTLLNSTNKDWWKVEVNDRQGFVPAAYVKKLDPTQSSSRENLLDEHGSIALRQDQIENHRLVTKEACSVSVRMKQVEELYGTLMELGEKRKDMLEKSCKKFMLFREANELQQWINEKESALTNEEVGSDLEQVEVLQKKFDDFQKDLKANESRLRDINKVASELESEGLMAEEAPAVQAQVTERLIQSHPEAVDDIQEKCTELNTAWSSLVGRADQRKDKLGNSHDLQRFLSDFRDLMSWINGIRGLVSSEELAKDVTGAEALLERHQEHRTEIDARAGTFHAFEQFGQQLLVRGHYASPEIQQKLEALDRERADLEKAWVQRRMMLDQCLELQLFNRDCEQAENWMAAREAFLASDDKGDSLDSVEALIKKHEDFDKAINVQEEKIAALQSFAEQLIGADHYAKPEIFNRRKEVLDRWRHLKAQMIEKRSKLGESQTLQQFSRDVDEIEAWISEKLQTATDESYKDPTNIQVQKCKHQKHQAFEAELHANADRIRGVIDTGNALIQRGACAGSEDAVKARLSALDEQWQFLVNKSAEKSQKLKEANKQQNFNTGIKDFDFWLSEVEALLASEDYGKDLASVNNLLKKHQLLEADISAHEDRLKDLNGQADSLMASNAFDTSQVKDKRDAVNGRFTKIKSMAAGRRAKLNESHRLHQFFRDLDDEESWIKEKKLLVSSEDYGRDLTGVQNLRKKHKRLEAELGAHEPAIQSVLDTGKKLSDDNTIGQEEIQQRLAQFVDHWKELKDLSGARGQRLEESLEYQQFVANVEEEEAWINEKLNLVGSEDYGDTLAAVQGLLKKHEAFETDFTVHRDRVNDVCANGEELIKKNNHHVDNISAKMSALRGKVSELERAAAQRKAKLDENSAFLQFNWKADVVESWICEKENSLKTDDYGRDLSSVQTLLTKQETFDAGLQAFQQEGITNITALKDQLLAAQHVQSKAIEARHAALMKRWNQLLSNSTARKKKLLEAQEHFRKVEDLFLTFAKKASAFNSWFENAEEDLTDPVRCNSLEEIRALREAHEAFRSSLSSAQADFNQLAELDHHIKSYQVVSNPYTWFTMEALEETWRNLQKIIKERELELQKEQRRQEENDKLRQEFAQHANAFHQWLQETRSCMVEESGTLESQLEATKRKHQEIRAMRSQLKKIEDLGAAMEEALILDNKYTEHSTVGLAQQWDQLDQLGMRMQHNLEQQIQARNTTGVTEEALKEFSMMFKHFDKEKSGRLNHQEFKSCLRSLGYDLPMVEEGEPDPEFESILDTVDPNRDGNVSLQEYMAFMISRETENVKSSEEIESAFRALSTENKPYVTKEELYQNLTKEQADYCLSHMKPYLDSKGRELPSAFDFVEFTRSLFVN</sequence>
<dbReference type="InterPro" id="IPR036028">
    <property type="entry name" value="SH3-like_dom_sf"/>
</dbReference>
<feature type="domain" description="SH3" evidence="19">
    <location>
        <begin position="967"/>
        <end position="1026"/>
    </location>
</feature>
<dbReference type="FunFam" id="2.30.30.40:FF:000036">
    <property type="entry name" value="Spectrin alpha chain, non-erythrocytic 1"/>
    <property type="match status" value="1"/>
</dbReference>
<dbReference type="SUPFAM" id="SSF46966">
    <property type="entry name" value="Spectrin repeat"/>
    <property type="match status" value="15"/>
</dbReference>
<feature type="coiled-coil region" evidence="18">
    <location>
        <begin position="2054"/>
        <end position="2086"/>
    </location>
</feature>
<dbReference type="FunFam" id="1.20.58.60:FF:000037">
    <property type="entry name" value="Spectrin alpha chain non-erythrocytic 1"/>
    <property type="match status" value="1"/>
</dbReference>
<dbReference type="InterPro" id="IPR018159">
    <property type="entry name" value="Spectrin/alpha-actinin"/>
</dbReference>
<comment type="subcellular location">
    <subcellularLocation>
        <location evidence="2">Cytoplasm</location>
        <location evidence="2">Cell cortex</location>
    </subcellularLocation>
    <subcellularLocation>
        <location evidence="1">Cytoplasm</location>
        <location evidence="1">Cytoskeleton</location>
    </subcellularLocation>
</comment>
<evidence type="ECO:0000256" key="4">
    <source>
        <dbReference type="ARBA" id="ARBA00022443"/>
    </source>
</evidence>
<evidence type="ECO:0000256" key="16">
    <source>
        <dbReference type="ARBA" id="ARBA00079686"/>
    </source>
</evidence>
<dbReference type="CDD" id="cd11808">
    <property type="entry name" value="SH3_Alpha_Spectrin"/>
    <property type="match status" value="1"/>
</dbReference>
<keyword evidence="18" id="KW-0175">Coiled coil</keyword>
<evidence type="ECO:0000256" key="14">
    <source>
        <dbReference type="ARBA" id="ARBA00070798"/>
    </source>
</evidence>
<dbReference type="SMART" id="SM00054">
    <property type="entry name" value="EFh"/>
    <property type="match status" value="2"/>
</dbReference>
<dbReference type="FunFam" id="1.10.238.10:FF:000032">
    <property type="entry name" value="Spectrin alpha chain, non-erythrocytic 1"/>
    <property type="match status" value="1"/>
</dbReference>
<dbReference type="Gene3D" id="1.20.58.60">
    <property type="match status" value="18"/>
</dbReference>